<dbReference type="PANTHER" id="PTHR34405">
    <property type="entry name" value="CRISPR-ASSOCIATED ENDORIBONUCLEASE CAS2"/>
    <property type="match status" value="1"/>
</dbReference>
<dbReference type="InterPro" id="IPR021127">
    <property type="entry name" value="CRISPR_associated_Cas2"/>
</dbReference>
<dbReference type="GO" id="GO:0004521">
    <property type="term" value="F:RNA endonuclease activity"/>
    <property type="evidence" value="ECO:0007669"/>
    <property type="project" value="UniProtKB-UniRule"/>
</dbReference>
<dbReference type="Proteomes" id="UP000460298">
    <property type="component" value="Unassembled WGS sequence"/>
</dbReference>
<evidence type="ECO:0000256" key="4">
    <source>
        <dbReference type="ARBA" id="ARBA00022723"/>
    </source>
</evidence>
<dbReference type="CDD" id="cd09725">
    <property type="entry name" value="Cas2_I_II_III"/>
    <property type="match status" value="1"/>
</dbReference>
<comment type="function">
    <text evidence="9">CRISPR (clustered regularly interspaced short palindromic repeat), is an adaptive immune system that provides protection against mobile genetic elements (viruses, transposable elements and conjugative plasmids). CRISPR clusters contain sequences complementary to antecedent mobile elements and target invading nucleic acids. CRISPR clusters are transcribed and processed into CRISPR RNA (crRNA). Functions as a ssRNA-specific endoribonuclease. Involved in the integration of spacer DNA into the CRISPR cassette.</text>
</comment>
<evidence type="ECO:0000256" key="3">
    <source>
        <dbReference type="ARBA" id="ARBA00022722"/>
    </source>
</evidence>
<dbReference type="GO" id="GO:0043571">
    <property type="term" value="P:maintenance of CRISPR repeat elements"/>
    <property type="evidence" value="ECO:0007669"/>
    <property type="project" value="UniProtKB-UniRule"/>
</dbReference>
<evidence type="ECO:0000313" key="11">
    <source>
        <dbReference type="EMBL" id="KAB2930585.1"/>
    </source>
</evidence>
<dbReference type="PIRSF" id="PIRSF032582">
    <property type="entry name" value="Cas2"/>
    <property type="match status" value="1"/>
</dbReference>
<proteinExistence type="inferred from homology"/>
<dbReference type="SUPFAM" id="SSF143430">
    <property type="entry name" value="TTP0101/SSO1404-like"/>
    <property type="match status" value="1"/>
</dbReference>
<evidence type="ECO:0000256" key="8">
    <source>
        <dbReference type="ARBA" id="ARBA00023118"/>
    </source>
</evidence>
<evidence type="ECO:0000256" key="1">
    <source>
        <dbReference type="ARBA" id="ARBA00001946"/>
    </source>
</evidence>
<dbReference type="HAMAP" id="MF_01471">
    <property type="entry name" value="Cas2"/>
    <property type="match status" value="1"/>
</dbReference>
<evidence type="ECO:0000256" key="9">
    <source>
        <dbReference type="HAMAP-Rule" id="MF_01471"/>
    </source>
</evidence>
<dbReference type="AlphaFoldDB" id="A0A833GZD0"/>
<protein>
    <recommendedName>
        <fullName evidence="9">CRISPR-associated endoribonuclease Cas2</fullName>
        <ecNumber evidence="9">3.1.-.-</ecNumber>
    </recommendedName>
</protein>
<keyword evidence="3 9" id="KW-0540">Nuclease</keyword>
<keyword evidence="7 9" id="KW-0460">Magnesium</keyword>
<reference evidence="11 12" key="1">
    <citation type="submission" date="2019-10" db="EMBL/GenBank/DDBJ databases">
        <title>Extracellular Electron Transfer in a Candidatus Methanoperedens spp. Enrichment Culture.</title>
        <authorList>
            <person name="Berger S."/>
            <person name="Rangel Shaw D."/>
            <person name="Berben T."/>
            <person name="In 'T Zandt M."/>
            <person name="Frank J."/>
            <person name="Reimann J."/>
            <person name="Jetten M.S.M."/>
            <person name="Welte C.U."/>
        </authorList>
    </citation>
    <scope>NUCLEOTIDE SEQUENCE [LARGE SCALE GENOMIC DNA]</scope>
    <source>
        <strain evidence="11">SB12</strain>
    </source>
</reference>
<comment type="cofactor">
    <cofactor evidence="1 9">
        <name>Mg(2+)</name>
        <dbReference type="ChEBI" id="CHEBI:18420"/>
    </cofactor>
</comment>
<dbReference type="EC" id="3.1.-.-" evidence="9"/>
<evidence type="ECO:0000256" key="5">
    <source>
        <dbReference type="ARBA" id="ARBA00022759"/>
    </source>
</evidence>
<name>A0A833GZD0_9LEPT</name>
<dbReference type="InterPro" id="IPR019199">
    <property type="entry name" value="Virulence_VapD/CRISPR_Cas2"/>
</dbReference>
<evidence type="ECO:0000256" key="6">
    <source>
        <dbReference type="ARBA" id="ARBA00022801"/>
    </source>
</evidence>
<comment type="subunit">
    <text evidence="9">Homodimer, forms a heterotetramer with a Cas1 homodimer.</text>
</comment>
<accession>A0A833GZD0</accession>
<dbReference type="Gene3D" id="3.30.70.240">
    <property type="match status" value="1"/>
</dbReference>
<organism evidence="11 12">
    <name type="scientific">Leptonema illini</name>
    <dbReference type="NCBI Taxonomy" id="183"/>
    <lineage>
        <taxon>Bacteria</taxon>
        <taxon>Pseudomonadati</taxon>
        <taxon>Spirochaetota</taxon>
        <taxon>Spirochaetia</taxon>
        <taxon>Leptospirales</taxon>
        <taxon>Leptospiraceae</taxon>
        <taxon>Leptonema</taxon>
    </lineage>
</organism>
<keyword evidence="5 9" id="KW-0255">Endonuclease</keyword>
<keyword evidence="6 9" id="KW-0378">Hydrolase</keyword>
<gene>
    <name evidence="9 11" type="primary">cas2</name>
    <name evidence="11" type="ORF">F9K24_16210</name>
</gene>
<dbReference type="Pfam" id="PF09827">
    <property type="entry name" value="CRISPR_Cas2"/>
    <property type="match status" value="1"/>
</dbReference>
<dbReference type="EMBL" id="WBUI01000019">
    <property type="protein sequence ID" value="KAB2930585.1"/>
    <property type="molecule type" value="Genomic_DNA"/>
</dbReference>
<sequence>MRCLVCYDVETVTKEGRRRLRRVAKFCESYGQRAQKSVFEIQLDDTTLVTFKHRIAGIIEPESDSLRIYFLDEDAYRKTIQIGESNLIDFEGPLIV</sequence>
<evidence type="ECO:0000256" key="10">
    <source>
        <dbReference type="PIRNR" id="PIRNR032582"/>
    </source>
</evidence>
<comment type="similarity">
    <text evidence="2 9 10">Belongs to the CRISPR-associated endoribonuclease Cas2 protein family.</text>
</comment>
<comment type="caution">
    <text evidence="11">The sequence shown here is derived from an EMBL/GenBank/DDBJ whole genome shotgun (WGS) entry which is preliminary data.</text>
</comment>
<evidence type="ECO:0000256" key="7">
    <source>
        <dbReference type="ARBA" id="ARBA00022842"/>
    </source>
</evidence>
<keyword evidence="4 9" id="KW-0479">Metal-binding</keyword>
<evidence type="ECO:0000313" key="12">
    <source>
        <dbReference type="Proteomes" id="UP000460298"/>
    </source>
</evidence>
<evidence type="ECO:0000256" key="2">
    <source>
        <dbReference type="ARBA" id="ARBA00009959"/>
    </source>
</evidence>
<dbReference type="GO" id="GO:0051607">
    <property type="term" value="P:defense response to virus"/>
    <property type="evidence" value="ECO:0007669"/>
    <property type="project" value="UniProtKB-UniRule"/>
</dbReference>
<dbReference type="PANTHER" id="PTHR34405:SF3">
    <property type="entry name" value="CRISPR-ASSOCIATED ENDORIBONUCLEASE CAS2 3"/>
    <property type="match status" value="1"/>
</dbReference>
<keyword evidence="8 9" id="KW-0051">Antiviral defense</keyword>
<dbReference type="NCBIfam" id="TIGR01573">
    <property type="entry name" value="cas2"/>
    <property type="match status" value="1"/>
</dbReference>
<dbReference type="GO" id="GO:0046872">
    <property type="term" value="F:metal ion binding"/>
    <property type="evidence" value="ECO:0007669"/>
    <property type="project" value="UniProtKB-UniRule"/>
</dbReference>
<dbReference type="GO" id="GO:0016787">
    <property type="term" value="F:hydrolase activity"/>
    <property type="evidence" value="ECO:0007669"/>
    <property type="project" value="UniProtKB-KW"/>
</dbReference>
<feature type="binding site" evidence="9">
    <location>
        <position position="8"/>
    </location>
    <ligand>
        <name>Mg(2+)</name>
        <dbReference type="ChEBI" id="CHEBI:18420"/>
        <note>catalytic</note>
    </ligand>
</feature>